<dbReference type="EMBL" id="JARJCM010000404">
    <property type="protein sequence ID" value="KAJ7017463.1"/>
    <property type="molecule type" value="Genomic_DNA"/>
</dbReference>
<evidence type="ECO:0000313" key="2">
    <source>
        <dbReference type="EMBL" id="KAJ7017463.1"/>
    </source>
</evidence>
<comment type="caution">
    <text evidence="2">The sequence shown here is derived from an EMBL/GenBank/DDBJ whole genome shotgun (WGS) entry which is preliminary data.</text>
</comment>
<keyword evidence="3" id="KW-1185">Reference proteome</keyword>
<sequence>MVQMSYAHRSNACCGGMPISAKPFMVQMSYAHRSNACCGGMPISAKPFMVQMSYAHRSNACCGGMPISAKPFMVQMSYAHRSNACCGGMPISAKPFMVQMSYAHRSNACCGGMPISAKLFTVLMSYASVQCLLWWHASLGKTLHGPDVIRASVPCLLWWHANLGKPFTVQLSYAHWSSGPSVSISLTFLQCDYASGTKQVHIHHSSFTAVGSILSSKAHKCDSKSCSPICAHFAYNLAFRAVITIYLRSSHMNCVQCAPKILPYTVPRNIWTVFSPLTSSPSDLILLRITHSVLSAELRVCSSEFGTENRIFLSLFLRNLSGANPTIGFPIEHIKRQSEFEALFSPFSSESSAVATEGGRYGTEVSESKVQNTATHNNEEIR</sequence>
<dbReference type="Proteomes" id="UP001218188">
    <property type="component" value="Unassembled WGS sequence"/>
</dbReference>
<organism evidence="2 3">
    <name type="scientific">Mycena alexandri</name>
    <dbReference type="NCBI Taxonomy" id="1745969"/>
    <lineage>
        <taxon>Eukaryota</taxon>
        <taxon>Fungi</taxon>
        <taxon>Dikarya</taxon>
        <taxon>Basidiomycota</taxon>
        <taxon>Agaricomycotina</taxon>
        <taxon>Agaricomycetes</taxon>
        <taxon>Agaricomycetidae</taxon>
        <taxon>Agaricales</taxon>
        <taxon>Marasmiineae</taxon>
        <taxon>Mycenaceae</taxon>
        <taxon>Mycena</taxon>
    </lineage>
</organism>
<evidence type="ECO:0000256" key="1">
    <source>
        <dbReference type="SAM" id="MobiDB-lite"/>
    </source>
</evidence>
<dbReference type="AlphaFoldDB" id="A0AAD6RYZ2"/>
<reference evidence="2" key="1">
    <citation type="submission" date="2023-03" db="EMBL/GenBank/DDBJ databases">
        <title>Massive genome expansion in bonnet fungi (Mycena s.s.) driven by repeated elements and novel gene families across ecological guilds.</title>
        <authorList>
            <consortium name="Lawrence Berkeley National Laboratory"/>
            <person name="Harder C.B."/>
            <person name="Miyauchi S."/>
            <person name="Viragh M."/>
            <person name="Kuo A."/>
            <person name="Thoen E."/>
            <person name="Andreopoulos B."/>
            <person name="Lu D."/>
            <person name="Skrede I."/>
            <person name="Drula E."/>
            <person name="Henrissat B."/>
            <person name="Morin E."/>
            <person name="Kohler A."/>
            <person name="Barry K."/>
            <person name="LaButti K."/>
            <person name="Morin E."/>
            <person name="Salamov A."/>
            <person name="Lipzen A."/>
            <person name="Mereny Z."/>
            <person name="Hegedus B."/>
            <person name="Baldrian P."/>
            <person name="Stursova M."/>
            <person name="Weitz H."/>
            <person name="Taylor A."/>
            <person name="Grigoriev I.V."/>
            <person name="Nagy L.G."/>
            <person name="Martin F."/>
            <person name="Kauserud H."/>
        </authorList>
    </citation>
    <scope>NUCLEOTIDE SEQUENCE</scope>
    <source>
        <strain evidence="2">CBHHK200</strain>
    </source>
</reference>
<proteinExistence type="predicted"/>
<accession>A0AAD6RYZ2</accession>
<name>A0AAD6RYZ2_9AGAR</name>
<evidence type="ECO:0000313" key="3">
    <source>
        <dbReference type="Proteomes" id="UP001218188"/>
    </source>
</evidence>
<feature type="region of interest" description="Disordered" evidence="1">
    <location>
        <begin position="355"/>
        <end position="382"/>
    </location>
</feature>
<gene>
    <name evidence="2" type="ORF">C8F04DRAFT_1335766</name>
</gene>
<protein>
    <submittedName>
        <fullName evidence="2">Uncharacterized protein</fullName>
    </submittedName>
</protein>